<feature type="transmembrane region" description="Helical" evidence="1">
    <location>
        <begin position="144"/>
        <end position="163"/>
    </location>
</feature>
<keyword evidence="1" id="KW-1133">Transmembrane helix</keyword>
<proteinExistence type="predicted"/>
<sequence>MRTEANSPRLRTLGCLAIAALGILYWLAPEGFDPIIAWPCLLVVYGLIAHALYRPVAMRPQIASVIAPETLFLLLAALVFFLPYQLALLGMFDIGASRFITRSFMEEANSAIILSTLGVTAFYLGCRWHVAGPVVSPIAPDRRLAALPIATLLAMLALIALYLGAGWRAAGEGRYTGTQSGGAVADGVSLLIVMLAMMAVALPAIKRKWSASLGLGACVAIGWAVYLAAFGDRNGALLIIVAGIGSWASFRRPVGPIALTAALVAGLLIYGVLETVRLPTDPYRAPVLAHQTLETSFNISTIANRAALATVPGETDFAYGRYKLIGLAGVLPLIRGWALGDGSTYQTSADRLTAIMPPPDAGWNVGTTIIADLYVDFGPAGVPVGLFALGLIAGWLRNRAITIPGSDAASVSYVLALALFAQLPRYAADFPVRILVWSALFMLAVKLIMPLPACSDVDLGLPQRAAP</sequence>
<feature type="transmembrane region" description="Helical" evidence="1">
    <location>
        <begin position="209"/>
        <end position="229"/>
    </location>
</feature>
<evidence type="ECO:0000313" key="3">
    <source>
        <dbReference type="Proteomes" id="UP000199495"/>
    </source>
</evidence>
<dbReference type="AlphaFoldDB" id="A0A1G7RUY6"/>
<organism evidence="2 3">
    <name type="scientific">Pelagibacterium luteolum</name>
    <dbReference type="NCBI Taxonomy" id="440168"/>
    <lineage>
        <taxon>Bacteria</taxon>
        <taxon>Pseudomonadati</taxon>
        <taxon>Pseudomonadota</taxon>
        <taxon>Alphaproteobacteria</taxon>
        <taxon>Hyphomicrobiales</taxon>
        <taxon>Devosiaceae</taxon>
        <taxon>Pelagibacterium</taxon>
    </lineage>
</organism>
<accession>A0A1G7RUY6</accession>
<feature type="transmembrane region" description="Helical" evidence="1">
    <location>
        <begin position="183"/>
        <end position="202"/>
    </location>
</feature>
<evidence type="ECO:0000256" key="1">
    <source>
        <dbReference type="SAM" id="Phobius"/>
    </source>
</evidence>
<feature type="transmembrane region" description="Helical" evidence="1">
    <location>
        <begin position="35"/>
        <end position="53"/>
    </location>
</feature>
<feature type="transmembrane region" description="Helical" evidence="1">
    <location>
        <begin position="408"/>
        <end position="428"/>
    </location>
</feature>
<keyword evidence="3" id="KW-1185">Reference proteome</keyword>
<feature type="transmembrane region" description="Helical" evidence="1">
    <location>
        <begin position="108"/>
        <end position="124"/>
    </location>
</feature>
<reference evidence="2 3" key="1">
    <citation type="submission" date="2016-10" db="EMBL/GenBank/DDBJ databases">
        <authorList>
            <person name="de Groot N.N."/>
        </authorList>
    </citation>
    <scope>NUCLEOTIDE SEQUENCE [LARGE SCALE GENOMIC DNA]</scope>
    <source>
        <strain evidence="2 3">CGMCC 1.10267</strain>
    </source>
</reference>
<dbReference type="STRING" id="440168.SAMN04487974_101142"/>
<keyword evidence="1" id="KW-0812">Transmembrane</keyword>
<dbReference type="RefSeq" id="WP_176762442.1">
    <property type="nucleotide sequence ID" value="NZ_FNCS01000001.1"/>
</dbReference>
<keyword evidence="1" id="KW-0472">Membrane</keyword>
<feature type="transmembrane region" description="Helical" evidence="1">
    <location>
        <begin position="257"/>
        <end position="273"/>
    </location>
</feature>
<dbReference type="InterPro" id="IPR029468">
    <property type="entry name" value="O-ag_pol_Wzy"/>
</dbReference>
<evidence type="ECO:0000313" key="2">
    <source>
        <dbReference type="EMBL" id="SDG14605.1"/>
    </source>
</evidence>
<feature type="transmembrane region" description="Helical" evidence="1">
    <location>
        <begin position="65"/>
        <end position="88"/>
    </location>
</feature>
<dbReference type="EMBL" id="FNCS01000001">
    <property type="protein sequence ID" value="SDG14605.1"/>
    <property type="molecule type" value="Genomic_DNA"/>
</dbReference>
<feature type="transmembrane region" description="Helical" evidence="1">
    <location>
        <begin position="12"/>
        <end position="29"/>
    </location>
</feature>
<name>A0A1G7RUY6_9HYPH</name>
<protein>
    <submittedName>
        <fullName evidence="2">Oligosaccharide repeat unit polymerase</fullName>
    </submittedName>
</protein>
<dbReference type="Proteomes" id="UP000199495">
    <property type="component" value="Unassembled WGS sequence"/>
</dbReference>
<dbReference type="Pfam" id="PF14296">
    <property type="entry name" value="O-ag_pol_Wzy"/>
    <property type="match status" value="1"/>
</dbReference>
<dbReference type="NCBIfam" id="TIGR04370">
    <property type="entry name" value="glyco_rpt_poly"/>
    <property type="match status" value="1"/>
</dbReference>
<gene>
    <name evidence="2" type="ORF">SAMN04487974_101142</name>
</gene>
<feature type="transmembrane region" description="Helical" evidence="1">
    <location>
        <begin position="434"/>
        <end position="454"/>
    </location>
</feature>
<feature type="transmembrane region" description="Helical" evidence="1">
    <location>
        <begin position="377"/>
        <end position="396"/>
    </location>
</feature>